<protein>
    <submittedName>
        <fullName evidence="4">Class I SAM-dependent methyltransferase</fullName>
    </submittedName>
</protein>
<dbReference type="AlphaFoldDB" id="A0A927CLR4"/>
<keyword evidence="5" id="KW-1185">Reference proteome</keyword>
<dbReference type="InterPro" id="IPR029063">
    <property type="entry name" value="SAM-dependent_MTases_sf"/>
</dbReference>
<keyword evidence="1 4" id="KW-0489">Methyltransferase</keyword>
<evidence type="ECO:0000256" key="1">
    <source>
        <dbReference type="ARBA" id="ARBA00022603"/>
    </source>
</evidence>
<dbReference type="Pfam" id="PF13649">
    <property type="entry name" value="Methyltransf_25"/>
    <property type="match status" value="1"/>
</dbReference>
<dbReference type="SUPFAM" id="SSF53335">
    <property type="entry name" value="S-adenosyl-L-methionine-dependent methyltransferases"/>
    <property type="match status" value="1"/>
</dbReference>
<name>A0A927CLR4_9BACL</name>
<dbReference type="PANTHER" id="PTHR44942">
    <property type="entry name" value="METHYLTRANSF_11 DOMAIN-CONTAINING PROTEIN"/>
    <property type="match status" value="1"/>
</dbReference>
<proteinExistence type="predicted"/>
<accession>A0A927CLR4</accession>
<dbReference type="RefSeq" id="WP_190860981.1">
    <property type="nucleotide sequence ID" value="NZ_JACXIY010000013.1"/>
</dbReference>
<dbReference type="Gene3D" id="3.40.50.150">
    <property type="entry name" value="Vaccinia Virus protein VP39"/>
    <property type="match status" value="1"/>
</dbReference>
<dbReference type="GO" id="GO:0032259">
    <property type="term" value="P:methylation"/>
    <property type="evidence" value="ECO:0007669"/>
    <property type="project" value="UniProtKB-KW"/>
</dbReference>
<evidence type="ECO:0000313" key="5">
    <source>
        <dbReference type="Proteomes" id="UP000632125"/>
    </source>
</evidence>
<comment type="caution">
    <text evidence="4">The sequence shown here is derived from an EMBL/GenBank/DDBJ whole genome shotgun (WGS) entry which is preliminary data.</text>
</comment>
<dbReference type="CDD" id="cd02440">
    <property type="entry name" value="AdoMet_MTases"/>
    <property type="match status" value="1"/>
</dbReference>
<dbReference type="Proteomes" id="UP000632125">
    <property type="component" value="Unassembled WGS sequence"/>
</dbReference>
<dbReference type="InterPro" id="IPR051052">
    <property type="entry name" value="Diverse_substrate_MTase"/>
</dbReference>
<evidence type="ECO:0000256" key="2">
    <source>
        <dbReference type="ARBA" id="ARBA00022679"/>
    </source>
</evidence>
<dbReference type="EMBL" id="JACXIY010000013">
    <property type="protein sequence ID" value="MBD2869137.1"/>
    <property type="molecule type" value="Genomic_DNA"/>
</dbReference>
<dbReference type="GO" id="GO:0008168">
    <property type="term" value="F:methyltransferase activity"/>
    <property type="evidence" value="ECO:0007669"/>
    <property type="project" value="UniProtKB-KW"/>
</dbReference>
<keyword evidence="2" id="KW-0808">Transferase</keyword>
<dbReference type="InterPro" id="IPR041698">
    <property type="entry name" value="Methyltransf_25"/>
</dbReference>
<evidence type="ECO:0000259" key="3">
    <source>
        <dbReference type="Pfam" id="PF13649"/>
    </source>
</evidence>
<gene>
    <name evidence="4" type="ORF">IDH41_11160</name>
</gene>
<sequence length="266" mass="30358">MERKNTFNEIAKEYDKYRPSYPDQLFTDILAFTAIKPGDAILEIGCGTGQATKGFVDLGYDHVTCIELGQNLAERAREKFKNSPNVNIIHSPFETWPSEKRKFKLAISGTAFHFIQPQEAGYCKVLDLLGDDGAIALFWTVHIPSFDEVSNRIRESYKKYAPQLDDSTNPTLEQMMEERAALTLKDGLFTDLEVKRYICNHTYTADEYISLLNTNSRHRLIPDHVRYELFGEIKEAIEEDGGRLLKPQAVVLFLAKKSKAKKNMLP</sequence>
<dbReference type="PANTHER" id="PTHR44942:SF4">
    <property type="entry name" value="METHYLTRANSFERASE TYPE 11 DOMAIN-CONTAINING PROTEIN"/>
    <property type="match status" value="1"/>
</dbReference>
<feature type="domain" description="Methyltransferase" evidence="3">
    <location>
        <begin position="41"/>
        <end position="130"/>
    </location>
</feature>
<organism evidence="4 5">
    <name type="scientific">Paenibacillus arenilitoris</name>
    <dbReference type="NCBI Taxonomy" id="2772299"/>
    <lineage>
        <taxon>Bacteria</taxon>
        <taxon>Bacillati</taxon>
        <taxon>Bacillota</taxon>
        <taxon>Bacilli</taxon>
        <taxon>Bacillales</taxon>
        <taxon>Paenibacillaceae</taxon>
        <taxon>Paenibacillus</taxon>
    </lineage>
</organism>
<reference evidence="4" key="1">
    <citation type="submission" date="2020-09" db="EMBL/GenBank/DDBJ databases">
        <title>A novel bacterium of genus Paenibacillus, isolated from South China Sea.</title>
        <authorList>
            <person name="Huang H."/>
            <person name="Mo K."/>
            <person name="Hu Y."/>
        </authorList>
    </citation>
    <scope>NUCLEOTIDE SEQUENCE</scope>
    <source>
        <strain evidence="4">IB182493</strain>
    </source>
</reference>
<evidence type="ECO:0000313" key="4">
    <source>
        <dbReference type="EMBL" id="MBD2869137.1"/>
    </source>
</evidence>